<dbReference type="GO" id="GO:0016020">
    <property type="term" value="C:membrane"/>
    <property type="evidence" value="ECO:0007669"/>
    <property type="project" value="UniProtKB-SubCell"/>
</dbReference>
<accession>M2RFV5</accession>
<dbReference type="GO" id="GO:0005737">
    <property type="term" value="C:cytoplasm"/>
    <property type="evidence" value="ECO:0007669"/>
    <property type="project" value="TreeGrafter"/>
</dbReference>
<keyword evidence="2 5" id="KW-0812">Transmembrane</keyword>
<protein>
    <recommendedName>
        <fullName evidence="6">EXS domain-containing protein</fullName>
    </recommendedName>
</protein>
<dbReference type="HOGENOM" id="CLU_024081_2_1_1"/>
<dbReference type="OrthoDB" id="2159384at2759"/>
<name>M2RFV5_CERS8</name>
<dbReference type="STRING" id="914234.M2RFV5"/>
<evidence type="ECO:0000256" key="5">
    <source>
        <dbReference type="SAM" id="Phobius"/>
    </source>
</evidence>
<dbReference type="Pfam" id="PF03124">
    <property type="entry name" value="EXS"/>
    <property type="match status" value="1"/>
</dbReference>
<evidence type="ECO:0000256" key="4">
    <source>
        <dbReference type="ARBA" id="ARBA00023136"/>
    </source>
</evidence>
<keyword evidence="3 5" id="KW-1133">Transmembrane helix</keyword>
<dbReference type="EMBL" id="KB445796">
    <property type="protein sequence ID" value="EMD37342.1"/>
    <property type="molecule type" value="Genomic_DNA"/>
</dbReference>
<sequence>MAPDVGGELLFSAAFPLPFRVLCLAGLGILGWATNLHGLYAFGIDPVSALDLRRHDDSRLTTSLPTTRGHGWKSIAHPSTVYGPVYRLFIAYSVWTLFAWTAFRFATYGDVYLVDTFKFVPAVAASCLCMALICPWDVFQKAERDKFLHSIHRCISPPHHRIYFSDVVFADVFTSFAKVLGDVWLSLCMLLPGGSLLIQPAQTGLARWILPTIMSLPYAVRLRQCLIEYTSCTNNSRRPLLNALKYASAFPVIYLSAAQRIVISDLTAVKGDRAAREAWHGEHQLFRLWLLAAGINSLYSFWWDVTYDWGFDLLLPRPSANPDPGVPPRPLLLPRLRSRSPLLDAHDPDSVKDGLPEGATLSYTSGRRTHPYGLRPRLLLPLPVYPFVILVDLVLRLTWSAKLSSHLHSYGDGDLLIFWIEMAEIMRRWMWVFIRVEWEVVKDARAAREAPLSAHRDDVEDKFEMIQTDIERRVSEGG</sequence>
<dbReference type="InterPro" id="IPR004342">
    <property type="entry name" value="EXS_C"/>
</dbReference>
<feature type="transmembrane region" description="Helical" evidence="5">
    <location>
        <begin position="119"/>
        <end position="139"/>
    </location>
</feature>
<gene>
    <name evidence="7" type="ORF">CERSUDRAFT_114018</name>
</gene>
<keyword evidence="8" id="KW-1185">Reference proteome</keyword>
<dbReference type="PANTHER" id="PTHR10783">
    <property type="entry name" value="XENOTROPIC AND POLYTROPIC RETROVIRUS RECEPTOR 1-RELATED"/>
    <property type="match status" value="1"/>
</dbReference>
<evidence type="ECO:0000256" key="3">
    <source>
        <dbReference type="ARBA" id="ARBA00022989"/>
    </source>
</evidence>
<feature type="transmembrane region" description="Helical" evidence="5">
    <location>
        <begin position="285"/>
        <end position="303"/>
    </location>
</feature>
<dbReference type="PROSITE" id="PS51380">
    <property type="entry name" value="EXS"/>
    <property type="match status" value="1"/>
</dbReference>
<evidence type="ECO:0000259" key="6">
    <source>
        <dbReference type="PROSITE" id="PS51380"/>
    </source>
</evidence>
<evidence type="ECO:0000313" key="8">
    <source>
        <dbReference type="Proteomes" id="UP000016930"/>
    </source>
</evidence>
<dbReference type="AlphaFoldDB" id="M2RFV5"/>
<feature type="domain" description="EXS" evidence="6">
    <location>
        <begin position="201"/>
        <end position="467"/>
    </location>
</feature>
<organism evidence="7 8">
    <name type="scientific">Ceriporiopsis subvermispora (strain B)</name>
    <name type="common">White-rot fungus</name>
    <name type="synonym">Gelatoporia subvermispora</name>
    <dbReference type="NCBI Taxonomy" id="914234"/>
    <lineage>
        <taxon>Eukaryota</taxon>
        <taxon>Fungi</taxon>
        <taxon>Dikarya</taxon>
        <taxon>Basidiomycota</taxon>
        <taxon>Agaricomycotina</taxon>
        <taxon>Agaricomycetes</taxon>
        <taxon>Polyporales</taxon>
        <taxon>Gelatoporiaceae</taxon>
        <taxon>Gelatoporia</taxon>
    </lineage>
</organism>
<keyword evidence="4 5" id="KW-0472">Membrane</keyword>
<evidence type="ECO:0000256" key="2">
    <source>
        <dbReference type="ARBA" id="ARBA00022692"/>
    </source>
</evidence>
<comment type="subcellular location">
    <subcellularLocation>
        <location evidence="1">Membrane</location>
        <topology evidence="1">Multi-pass membrane protein</topology>
    </subcellularLocation>
</comment>
<evidence type="ECO:0000256" key="1">
    <source>
        <dbReference type="ARBA" id="ARBA00004141"/>
    </source>
</evidence>
<dbReference type="Proteomes" id="UP000016930">
    <property type="component" value="Unassembled WGS sequence"/>
</dbReference>
<feature type="transmembrane region" description="Helical" evidence="5">
    <location>
        <begin position="85"/>
        <end position="107"/>
    </location>
</feature>
<evidence type="ECO:0000313" key="7">
    <source>
        <dbReference type="EMBL" id="EMD37342.1"/>
    </source>
</evidence>
<proteinExistence type="predicted"/>
<dbReference type="PANTHER" id="PTHR10783:SF46">
    <property type="entry name" value="PROTEIN ERD1 HOMOLOG 2"/>
    <property type="match status" value="1"/>
</dbReference>
<reference evidence="7 8" key="1">
    <citation type="journal article" date="2012" name="Proc. Natl. Acad. Sci. U.S.A.">
        <title>Comparative genomics of Ceriporiopsis subvermispora and Phanerochaete chrysosporium provide insight into selective ligninolysis.</title>
        <authorList>
            <person name="Fernandez-Fueyo E."/>
            <person name="Ruiz-Duenas F.J."/>
            <person name="Ferreira P."/>
            <person name="Floudas D."/>
            <person name="Hibbett D.S."/>
            <person name="Canessa P."/>
            <person name="Larrondo L.F."/>
            <person name="James T.Y."/>
            <person name="Seelenfreund D."/>
            <person name="Lobos S."/>
            <person name="Polanco R."/>
            <person name="Tello M."/>
            <person name="Honda Y."/>
            <person name="Watanabe T."/>
            <person name="Watanabe T."/>
            <person name="Ryu J.S."/>
            <person name="Kubicek C.P."/>
            <person name="Schmoll M."/>
            <person name="Gaskell J."/>
            <person name="Hammel K.E."/>
            <person name="St John F.J."/>
            <person name="Vanden Wymelenberg A."/>
            <person name="Sabat G."/>
            <person name="Splinter BonDurant S."/>
            <person name="Syed K."/>
            <person name="Yadav J.S."/>
            <person name="Doddapaneni H."/>
            <person name="Subramanian V."/>
            <person name="Lavin J.L."/>
            <person name="Oguiza J.A."/>
            <person name="Perez G."/>
            <person name="Pisabarro A.G."/>
            <person name="Ramirez L."/>
            <person name="Santoyo F."/>
            <person name="Master E."/>
            <person name="Coutinho P.M."/>
            <person name="Henrissat B."/>
            <person name="Lombard V."/>
            <person name="Magnuson J.K."/>
            <person name="Kuees U."/>
            <person name="Hori C."/>
            <person name="Igarashi K."/>
            <person name="Samejima M."/>
            <person name="Held B.W."/>
            <person name="Barry K.W."/>
            <person name="LaButti K.M."/>
            <person name="Lapidus A."/>
            <person name="Lindquist E.A."/>
            <person name="Lucas S.M."/>
            <person name="Riley R."/>
            <person name="Salamov A.A."/>
            <person name="Hoffmeister D."/>
            <person name="Schwenk D."/>
            <person name="Hadar Y."/>
            <person name="Yarden O."/>
            <person name="de Vries R.P."/>
            <person name="Wiebenga A."/>
            <person name="Stenlid J."/>
            <person name="Eastwood D."/>
            <person name="Grigoriev I.V."/>
            <person name="Berka R.M."/>
            <person name="Blanchette R.A."/>
            <person name="Kersten P."/>
            <person name="Martinez A.T."/>
            <person name="Vicuna R."/>
            <person name="Cullen D."/>
        </authorList>
    </citation>
    <scope>NUCLEOTIDE SEQUENCE [LARGE SCALE GENOMIC DNA]</scope>
    <source>
        <strain evidence="7 8">B</strain>
    </source>
</reference>
<feature type="transmembrane region" description="Helical" evidence="5">
    <location>
        <begin position="19"/>
        <end position="44"/>
    </location>
</feature>